<feature type="domain" description="Pseudouridine synthase RsuA/RluA-like" evidence="5">
    <location>
        <begin position="1"/>
        <end position="143"/>
    </location>
</feature>
<evidence type="ECO:0000259" key="5">
    <source>
        <dbReference type="Pfam" id="PF00849"/>
    </source>
</evidence>
<evidence type="ECO:0000256" key="3">
    <source>
        <dbReference type="PIRSR" id="PIRSR606225-1"/>
    </source>
</evidence>
<dbReference type="InterPro" id="IPR050188">
    <property type="entry name" value="RluA_PseudoU_synthase"/>
</dbReference>
<evidence type="ECO:0000313" key="6">
    <source>
        <dbReference type="EMBL" id="PJE57571.1"/>
    </source>
</evidence>
<proteinExistence type="inferred from homology"/>
<dbReference type="InterPro" id="IPR006225">
    <property type="entry name" value="PsdUridine_synth_RluC/D"/>
</dbReference>
<reference evidence="7" key="1">
    <citation type="submission" date="2017-09" db="EMBL/GenBank/DDBJ databases">
        <title>Depth-based differentiation of microbial function through sediment-hosted aquifers and enrichment of novel symbionts in the deep terrestrial subsurface.</title>
        <authorList>
            <person name="Probst A.J."/>
            <person name="Ladd B."/>
            <person name="Jarett J.K."/>
            <person name="Geller-Mcgrath D.E."/>
            <person name="Sieber C.M.K."/>
            <person name="Emerson J.B."/>
            <person name="Anantharaman K."/>
            <person name="Thomas B.C."/>
            <person name="Malmstrom R."/>
            <person name="Stieglmeier M."/>
            <person name="Klingl A."/>
            <person name="Woyke T."/>
            <person name="Ryan C.M."/>
            <person name="Banfield J.F."/>
        </authorList>
    </citation>
    <scope>NUCLEOTIDE SEQUENCE [LARGE SCALE GENOMIC DNA]</scope>
</reference>
<dbReference type="Proteomes" id="UP000231648">
    <property type="component" value="Unassembled WGS sequence"/>
</dbReference>
<accession>A0A2M8KCC0</accession>
<dbReference type="GO" id="GO:0000455">
    <property type="term" value="P:enzyme-directed rRNA pseudouridine synthesis"/>
    <property type="evidence" value="ECO:0007669"/>
    <property type="project" value="TreeGrafter"/>
</dbReference>
<dbReference type="InterPro" id="IPR006224">
    <property type="entry name" value="PsdUridine_synth_RluA-like_CS"/>
</dbReference>
<feature type="active site" evidence="3">
    <location>
        <position position="37"/>
    </location>
</feature>
<dbReference type="PANTHER" id="PTHR21600">
    <property type="entry name" value="MITOCHONDRIAL RNA PSEUDOURIDINE SYNTHASE"/>
    <property type="match status" value="1"/>
</dbReference>
<dbReference type="EMBL" id="PFDX01000013">
    <property type="protein sequence ID" value="PJE57571.1"/>
    <property type="molecule type" value="Genomic_DNA"/>
</dbReference>
<dbReference type="CDD" id="cd02869">
    <property type="entry name" value="PseudoU_synth_RluA_like"/>
    <property type="match status" value="1"/>
</dbReference>
<dbReference type="Gene3D" id="3.30.2350.10">
    <property type="entry name" value="Pseudouridine synthase"/>
    <property type="match status" value="1"/>
</dbReference>
<dbReference type="NCBIfam" id="TIGR00005">
    <property type="entry name" value="rluA_subfam"/>
    <property type="match status" value="1"/>
</dbReference>
<dbReference type="Pfam" id="PF00849">
    <property type="entry name" value="PseudoU_synth_2"/>
    <property type="match status" value="1"/>
</dbReference>
<comment type="similarity">
    <text evidence="1 4">Belongs to the pseudouridine synthase RluA family.</text>
</comment>
<comment type="catalytic activity">
    <reaction evidence="4">
        <text>a uridine in RNA = a pseudouridine in RNA</text>
        <dbReference type="Rhea" id="RHEA:48348"/>
        <dbReference type="Rhea" id="RHEA-COMP:12068"/>
        <dbReference type="Rhea" id="RHEA-COMP:12069"/>
        <dbReference type="ChEBI" id="CHEBI:65314"/>
        <dbReference type="ChEBI" id="CHEBI:65315"/>
    </reaction>
</comment>
<evidence type="ECO:0000256" key="4">
    <source>
        <dbReference type="RuleBase" id="RU362028"/>
    </source>
</evidence>
<gene>
    <name evidence="6" type="ORF">COU82_01345</name>
</gene>
<dbReference type="SUPFAM" id="SSF55120">
    <property type="entry name" value="Pseudouridine synthase"/>
    <property type="match status" value="1"/>
</dbReference>
<dbReference type="GO" id="GO:0140098">
    <property type="term" value="F:catalytic activity, acting on RNA"/>
    <property type="evidence" value="ECO:0007669"/>
    <property type="project" value="UniProtKB-ARBA"/>
</dbReference>
<dbReference type="PANTHER" id="PTHR21600:SF44">
    <property type="entry name" value="RIBOSOMAL LARGE SUBUNIT PSEUDOURIDINE SYNTHASE D"/>
    <property type="match status" value="1"/>
</dbReference>
<dbReference type="EC" id="5.4.99.-" evidence="4"/>
<dbReference type="GO" id="GO:0009982">
    <property type="term" value="F:pseudouridine synthase activity"/>
    <property type="evidence" value="ECO:0007669"/>
    <property type="project" value="InterPro"/>
</dbReference>
<dbReference type="AlphaFoldDB" id="A0A2M8KCC0"/>
<name>A0A2M8KCC0_9BACT</name>
<keyword evidence="2 4" id="KW-0413">Isomerase</keyword>
<protein>
    <recommendedName>
        <fullName evidence="4">Pseudouridine synthase</fullName>
        <ecNumber evidence="4">5.4.99.-</ecNumber>
    </recommendedName>
</protein>
<evidence type="ECO:0000313" key="7">
    <source>
        <dbReference type="Proteomes" id="UP000231648"/>
    </source>
</evidence>
<dbReference type="PROSITE" id="PS01129">
    <property type="entry name" value="PSI_RLU"/>
    <property type="match status" value="1"/>
</dbReference>
<dbReference type="InterPro" id="IPR020103">
    <property type="entry name" value="PsdUridine_synth_cat_dom_sf"/>
</dbReference>
<dbReference type="GO" id="GO:0003723">
    <property type="term" value="F:RNA binding"/>
    <property type="evidence" value="ECO:0007669"/>
    <property type="project" value="InterPro"/>
</dbReference>
<dbReference type="InterPro" id="IPR006145">
    <property type="entry name" value="PsdUridine_synth_RsuA/RluA"/>
</dbReference>
<organism evidence="6 7">
    <name type="scientific">Candidatus Portnoybacteria bacterium CG10_big_fil_rev_8_21_14_0_10_38_18</name>
    <dbReference type="NCBI Taxonomy" id="1974813"/>
    <lineage>
        <taxon>Bacteria</taxon>
        <taxon>Candidatus Portnoyibacteriota</taxon>
    </lineage>
</organism>
<comment type="caution">
    <text evidence="6">The sequence shown here is derived from an EMBL/GenBank/DDBJ whole genome shotgun (WGS) entry which is preliminary data.</text>
</comment>
<feature type="non-terminal residue" evidence="6">
    <location>
        <position position="1"/>
    </location>
</feature>
<evidence type="ECO:0000256" key="1">
    <source>
        <dbReference type="ARBA" id="ARBA00010876"/>
    </source>
</evidence>
<evidence type="ECO:0000256" key="2">
    <source>
        <dbReference type="ARBA" id="ARBA00023235"/>
    </source>
</evidence>
<sequence length="206" mass="23937">IDKPAGLLVHPVKNENNTLLDFLKNKYPNAQLVHRLDKDTSGLMIVAKNQKTYEWLKSQFQNRQIKKKYIALVHGILKDKKGIIAKSISKSRKRGGRQTIAPIGKRREAITRYTVIKEFSNYTLLEAMPETGRTHQIRVHLASIGHPIAGDERYKFKRQQKLERLNRQFLHASYLQFKMSDGNIKEFYSNLPEELNKVLEKLCPLN</sequence>
<comment type="function">
    <text evidence="4">Responsible for synthesis of pseudouridine from uracil.</text>
</comment>